<dbReference type="InterPro" id="IPR036402">
    <property type="entry name" value="EF-Ts_dimer_sf"/>
</dbReference>
<dbReference type="AlphaFoldDB" id="A0A124G6R7"/>
<evidence type="ECO:0000313" key="9">
    <source>
        <dbReference type="EMBL" id="KUL20410.1"/>
    </source>
</evidence>
<evidence type="ECO:0000256" key="6">
    <source>
        <dbReference type="RuleBase" id="RU000642"/>
    </source>
</evidence>
<evidence type="ECO:0000256" key="3">
    <source>
        <dbReference type="ARBA" id="ARBA00022768"/>
    </source>
</evidence>
<name>A0A124G6R7_CHLLI</name>
<dbReference type="OrthoDB" id="9808348at2"/>
<protein>
    <recommendedName>
        <fullName evidence="2 5">Elongation factor Ts</fullName>
        <shortName evidence="5">EF-Ts</shortName>
    </recommendedName>
</protein>
<organism evidence="9 10">
    <name type="scientific">Chlorobium limicola</name>
    <dbReference type="NCBI Taxonomy" id="1092"/>
    <lineage>
        <taxon>Bacteria</taxon>
        <taxon>Pseudomonadati</taxon>
        <taxon>Chlorobiota</taxon>
        <taxon>Chlorobiia</taxon>
        <taxon>Chlorobiales</taxon>
        <taxon>Chlorobiaceae</taxon>
        <taxon>Chlorobium/Pelodictyon group</taxon>
        <taxon>Chlorobium</taxon>
    </lineage>
</organism>
<dbReference type="FunFam" id="1.10.8.10:FF:000001">
    <property type="entry name" value="Elongation factor Ts"/>
    <property type="match status" value="1"/>
</dbReference>
<dbReference type="Gene3D" id="1.10.8.10">
    <property type="entry name" value="DNA helicase RuvA subunit, C-terminal domain"/>
    <property type="match status" value="1"/>
</dbReference>
<evidence type="ECO:0000256" key="5">
    <source>
        <dbReference type="HAMAP-Rule" id="MF_00050"/>
    </source>
</evidence>
<reference evidence="9 10" key="1">
    <citation type="submission" date="2015-10" db="EMBL/GenBank/DDBJ databases">
        <title>Draft Genome Sequence of Chlorobium limicola strain Frasassi Growing under Artificial Lighting in the Frasassi Cave System.</title>
        <authorList>
            <person name="Mansor M."/>
            <person name="Macalady J."/>
        </authorList>
    </citation>
    <scope>NUCLEOTIDE SEQUENCE [LARGE SCALE GENOMIC DNA]</scope>
    <source>
        <strain evidence="9 10">Frasassi</strain>
    </source>
</reference>
<evidence type="ECO:0000256" key="7">
    <source>
        <dbReference type="RuleBase" id="RU000643"/>
    </source>
</evidence>
<dbReference type="InterPro" id="IPR018101">
    <property type="entry name" value="Transl_elong_Ts_CS"/>
</dbReference>
<accession>A0A124G6R7</accession>
<evidence type="ECO:0000313" key="10">
    <source>
        <dbReference type="Proteomes" id="UP000053937"/>
    </source>
</evidence>
<dbReference type="InterPro" id="IPR014039">
    <property type="entry name" value="Transl_elong_EFTs/EF1B_dimer"/>
</dbReference>
<dbReference type="RefSeq" id="WP_059139586.1">
    <property type="nucleotide sequence ID" value="NZ_LMBR01000233.1"/>
</dbReference>
<feature type="region of interest" description="Involved in Mg(2+) ion dislocation from EF-Tu" evidence="5">
    <location>
        <begin position="82"/>
        <end position="85"/>
    </location>
</feature>
<comment type="subcellular location">
    <subcellularLocation>
        <location evidence="5 7">Cytoplasm</location>
    </subcellularLocation>
</comment>
<keyword evidence="4 5" id="KW-0648">Protein biosynthesis</keyword>
<dbReference type="Gene3D" id="3.30.479.20">
    <property type="entry name" value="Elongation factor Ts, dimerisation domain"/>
    <property type="match status" value="2"/>
</dbReference>
<dbReference type="EMBL" id="LMBR01000233">
    <property type="protein sequence ID" value="KUL20410.1"/>
    <property type="molecule type" value="Genomic_DNA"/>
</dbReference>
<dbReference type="NCBIfam" id="TIGR00116">
    <property type="entry name" value="tsf"/>
    <property type="match status" value="1"/>
</dbReference>
<keyword evidence="10" id="KW-1185">Reference proteome</keyword>
<keyword evidence="5" id="KW-0963">Cytoplasm</keyword>
<evidence type="ECO:0000259" key="8">
    <source>
        <dbReference type="Pfam" id="PF00889"/>
    </source>
</evidence>
<dbReference type="HAMAP" id="MF_00050">
    <property type="entry name" value="EF_Ts"/>
    <property type="match status" value="1"/>
</dbReference>
<dbReference type="Proteomes" id="UP000053937">
    <property type="component" value="Unassembled WGS sequence"/>
</dbReference>
<comment type="similarity">
    <text evidence="1 5 6">Belongs to the EF-Ts family.</text>
</comment>
<evidence type="ECO:0000256" key="1">
    <source>
        <dbReference type="ARBA" id="ARBA00005532"/>
    </source>
</evidence>
<dbReference type="GO" id="GO:0005737">
    <property type="term" value="C:cytoplasm"/>
    <property type="evidence" value="ECO:0007669"/>
    <property type="project" value="UniProtKB-SubCell"/>
</dbReference>
<dbReference type="CDD" id="cd14275">
    <property type="entry name" value="UBA_EF-Ts"/>
    <property type="match status" value="1"/>
</dbReference>
<dbReference type="SUPFAM" id="SSF46934">
    <property type="entry name" value="UBA-like"/>
    <property type="match status" value="1"/>
</dbReference>
<evidence type="ECO:0000256" key="2">
    <source>
        <dbReference type="ARBA" id="ARBA00016956"/>
    </source>
</evidence>
<dbReference type="Pfam" id="PF00889">
    <property type="entry name" value="EF_TS"/>
    <property type="match status" value="1"/>
</dbReference>
<proteinExistence type="inferred from homology"/>
<dbReference type="PANTHER" id="PTHR11741">
    <property type="entry name" value="ELONGATION FACTOR TS"/>
    <property type="match status" value="1"/>
</dbReference>
<evidence type="ECO:0000256" key="4">
    <source>
        <dbReference type="ARBA" id="ARBA00022917"/>
    </source>
</evidence>
<sequence length="288" mass="31569">MSQISAKDVKDLRDITGVGMMDCKKALEESAGDMQKAIEYLRKKGAALAAKRAEKEAREGMVAIRISDDRKAGVILELNCETDFVARGNMFTGFAAALASLALDNAAASPEALLVLSLGEEYGNEKVDDAMKTMTGRLGEKLELKRLALFFAPDGVVESYVHPGAQLGSLVQLVTDKPEEAKVLAKDLAMQVAASSPIVTDRSAVPADYIEKEMEIYRQQALGQGKPEQFVEKIVTGRLEKYYQEVVLTEQSFIKDGNIKVSDVLSDFRKKHQAQVDVKGFVRYQLGE</sequence>
<comment type="caution">
    <text evidence="9">The sequence shown here is derived from an EMBL/GenBank/DDBJ whole genome shotgun (WGS) entry which is preliminary data.</text>
</comment>
<dbReference type="InterPro" id="IPR009060">
    <property type="entry name" value="UBA-like_sf"/>
</dbReference>
<gene>
    <name evidence="5" type="primary">tsf</name>
    <name evidence="9" type="ORF">ASB62_09175</name>
</gene>
<dbReference type="InterPro" id="IPR001816">
    <property type="entry name" value="Transl_elong_EFTs/EF1B"/>
</dbReference>
<dbReference type="Gene3D" id="1.10.286.20">
    <property type="match status" value="1"/>
</dbReference>
<dbReference type="FunFam" id="1.10.286.20:FF:000001">
    <property type="entry name" value="Elongation factor Ts"/>
    <property type="match status" value="1"/>
</dbReference>
<dbReference type="PANTHER" id="PTHR11741:SF0">
    <property type="entry name" value="ELONGATION FACTOR TS, MITOCHONDRIAL"/>
    <property type="match status" value="1"/>
</dbReference>
<dbReference type="SUPFAM" id="SSF54713">
    <property type="entry name" value="Elongation factor Ts (EF-Ts), dimerisation domain"/>
    <property type="match status" value="2"/>
</dbReference>
<comment type="function">
    <text evidence="5 6">Associates with the EF-Tu.GDP complex and induces the exchange of GDP to GTP. It remains bound to the aminoacyl-tRNA.EF-Tu.GTP complex up to the GTP hydrolysis stage on the ribosome.</text>
</comment>
<dbReference type="GO" id="GO:0003746">
    <property type="term" value="F:translation elongation factor activity"/>
    <property type="evidence" value="ECO:0007669"/>
    <property type="project" value="UniProtKB-UniRule"/>
</dbReference>
<dbReference type="PROSITE" id="PS01127">
    <property type="entry name" value="EF_TS_2"/>
    <property type="match status" value="1"/>
</dbReference>
<keyword evidence="3 5" id="KW-0251">Elongation factor</keyword>
<dbReference type="PROSITE" id="PS01126">
    <property type="entry name" value="EF_TS_1"/>
    <property type="match status" value="1"/>
</dbReference>
<feature type="domain" description="Translation elongation factor EFTs/EF1B dimerisation" evidence="8">
    <location>
        <begin position="73"/>
        <end position="288"/>
    </location>
</feature>